<reference evidence="1 2" key="1">
    <citation type="journal article" date="2012" name="J. Bacteriol.">
        <title>Whole-Genome Sequence of Nocardiopsis alba Strain ATCC BAA-2165, Associated with Honeybees.</title>
        <authorList>
            <person name="Qiao J."/>
            <person name="Chen L."/>
            <person name="Li Y."/>
            <person name="Wang J."/>
            <person name="Zhang W."/>
            <person name="Chen S."/>
        </authorList>
    </citation>
    <scope>NUCLEOTIDE SEQUENCE [LARGE SCALE GENOMIC DNA]</scope>
    <source>
        <strain evidence="2">ATCC BAA-2165 / BE74</strain>
    </source>
</reference>
<dbReference type="HOGENOM" id="CLU_2936953_0_0_11"/>
<reference evidence="2" key="2">
    <citation type="submission" date="2012-08" db="EMBL/GenBank/DDBJ databases">
        <title>Whole-genome sequence of Nocardiopsis alba strain ATCC BAA-2165 associated with honeybees.</title>
        <authorList>
            <person name="Qiao J."/>
            <person name="Chen L."/>
            <person name="Li Y."/>
            <person name="Wang J."/>
            <person name="Zhang W."/>
            <person name="Chen S."/>
        </authorList>
    </citation>
    <scope>NUCLEOTIDE SEQUENCE [LARGE SCALE GENOMIC DNA]</scope>
    <source>
        <strain evidence="2">ATCC BAA-2165 / BE74</strain>
    </source>
</reference>
<accession>J7L6F1</accession>
<proteinExistence type="predicted"/>
<sequence>MGGLRSLRGRTGNILLYSRGRTDHSALSRASGTGLASDDPYGRFFADTARKRYPSSLSAP</sequence>
<evidence type="ECO:0000313" key="2">
    <source>
        <dbReference type="Proteomes" id="UP000003779"/>
    </source>
</evidence>
<gene>
    <name evidence="1" type="ordered locus">B005_1779</name>
</gene>
<name>J7L6F1_NOCAA</name>
<evidence type="ECO:0000313" key="1">
    <source>
        <dbReference type="EMBL" id="AFR09208.1"/>
    </source>
</evidence>
<dbReference type="KEGG" id="nal:B005_1779"/>
<dbReference type="PATRIC" id="fig|1205910.3.peg.1690"/>
<dbReference type="STRING" id="1205910.B005_1779"/>
<protein>
    <submittedName>
        <fullName evidence="1">Uncharacterized protein</fullName>
    </submittedName>
</protein>
<dbReference type="Proteomes" id="UP000003779">
    <property type="component" value="Chromosome"/>
</dbReference>
<dbReference type="AlphaFoldDB" id="J7L6F1"/>
<dbReference type="EMBL" id="CP003788">
    <property type="protein sequence ID" value="AFR09208.1"/>
    <property type="molecule type" value="Genomic_DNA"/>
</dbReference>
<organism evidence="1 2">
    <name type="scientific">Nocardiopsis alba (strain ATCC BAA-2165 / BE74)</name>
    <dbReference type="NCBI Taxonomy" id="1205910"/>
    <lineage>
        <taxon>Bacteria</taxon>
        <taxon>Bacillati</taxon>
        <taxon>Actinomycetota</taxon>
        <taxon>Actinomycetes</taxon>
        <taxon>Streptosporangiales</taxon>
        <taxon>Nocardiopsidaceae</taxon>
        <taxon>Nocardiopsis</taxon>
    </lineage>
</organism>